<evidence type="ECO:0000256" key="4">
    <source>
        <dbReference type="ARBA" id="ARBA00022553"/>
    </source>
</evidence>
<dbReference type="Pfam" id="PF02518">
    <property type="entry name" value="HATPase_c"/>
    <property type="match status" value="1"/>
</dbReference>
<dbReference type="Pfam" id="PF13589">
    <property type="entry name" value="HATPase_c_3"/>
    <property type="match status" value="1"/>
</dbReference>
<evidence type="ECO:0000256" key="6">
    <source>
        <dbReference type="ARBA" id="ARBA00022692"/>
    </source>
</evidence>
<keyword evidence="13" id="KW-1185">Reference proteome</keyword>
<dbReference type="AlphaFoldDB" id="A0A1H8V6V8"/>
<proteinExistence type="predicted"/>
<dbReference type="RefSeq" id="WP_092663861.1">
    <property type="nucleotide sequence ID" value="NZ_FOCX01000034.1"/>
</dbReference>
<dbReference type="PROSITE" id="PS50109">
    <property type="entry name" value="HIS_KIN"/>
    <property type="match status" value="1"/>
</dbReference>
<evidence type="ECO:0000256" key="9">
    <source>
        <dbReference type="ARBA" id="ARBA00023136"/>
    </source>
</evidence>
<protein>
    <recommendedName>
        <fullName evidence="3">histidine kinase</fullName>
        <ecNumber evidence="3">2.7.13.3</ecNumber>
    </recommendedName>
</protein>
<dbReference type="InterPro" id="IPR050428">
    <property type="entry name" value="TCS_sensor_his_kinase"/>
</dbReference>
<dbReference type="Gene3D" id="3.30.565.10">
    <property type="entry name" value="Histidine kinase-like ATPase, C-terminal domain"/>
    <property type="match status" value="2"/>
</dbReference>
<feature type="compositionally biased region" description="Polar residues" evidence="10">
    <location>
        <begin position="454"/>
        <end position="466"/>
    </location>
</feature>
<evidence type="ECO:0000256" key="5">
    <source>
        <dbReference type="ARBA" id="ARBA00022679"/>
    </source>
</evidence>
<evidence type="ECO:0000256" key="3">
    <source>
        <dbReference type="ARBA" id="ARBA00012438"/>
    </source>
</evidence>
<dbReference type="SUPFAM" id="SSF55874">
    <property type="entry name" value="ATPase domain of HSP90 chaperone/DNA topoisomerase II/histidine kinase"/>
    <property type="match status" value="2"/>
</dbReference>
<evidence type="ECO:0000256" key="8">
    <source>
        <dbReference type="ARBA" id="ARBA00022989"/>
    </source>
</evidence>
<dbReference type="GO" id="GO:0005886">
    <property type="term" value="C:plasma membrane"/>
    <property type="evidence" value="ECO:0007669"/>
    <property type="project" value="TreeGrafter"/>
</dbReference>
<dbReference type="InterPro" id="IPR036890">
    <property type="entry name" value="HATPase_C_sf"/>
</dbReference>
<evidence type="ECO:0000259" key="11">
    <source>
        <dbReference type="PROSITE" id="PS50109"/>
    </source>
</evidence>
<feature type="domain" description="Histidine kinase" evidence="11">
    <location>
        <begin position="549"/>
        <end position="784"/>
    </location>
</feature>
<dbReference type="InterPro" id="IPR003594">
    <property type="entry name" value="HATPase_dom"/>
</dbReference>
<feature type="region of interest" description="Disordered" evidence="10">
    <location>
        <begin position="444"/>
        <end position="485"/>
    </location>
</feature>
<evidence type="ECO:0000256" key="2">
    <source>
        <dbReference type="ARBA" id="ARBA00004370"/>
    </source>
</evidence>
<reference evidence="13" key="1">
    <citation type="submission" date="2016-10" db="EMBL/GenBank/DDBJ databases">
        <authorList>
            <person name="Varghese N."/>
            <person name="Submissions S."/>
        </authorList>
    </citation>
    <scope>NUCLEOTIDE SEQUENCE [LARGE SCALE GENOMIC DNA]</scope>
    <source>
        <strain evidence="13">IBRC-M 10043</strain>
    </source>
</reference>
<keyword evidence="8" id="KW-1133">Transmembrane helix</keyword>
<dbReference type="CDD" id="cd00075">
    <property type="entry name" value="HATPase"/>
    <property type="match status" value="1"/>
</dbReference>
<gene>
    <name evidence="12" type="ORF">SAMN05216388_10343</name>
</gene>
<dbReference type="SMART" id="SM00387">
    <property type="entry name" value="HATPase_c"/>
    <property type="match status" value="2"/>
</dbReference>
<accession>A0A1H8V6V8</accession>
<comment type="catalytic activity">
    <reaction evidence="1">
        <text>ATP + protein L-histidine = ADP + protein N-phospho-L-histidine.</text>
        <dbReference type="EC" id="2.7.13.3"/>
    </reaction>
</comment>
<dbReference type="OrthoDB" id="8127at2157"/>
<evidence type="ECO:0000256" key="1">
    <source>
        <dbReference type="ARBA" id="ARBA00000085"/>
    </source>
</evidence>
<name>A0A1H8V6V8_9EURY</name>
<sequence length="784" mass="88572">MADSSGEEVVFTIDSRLLEELGENLVTRNHVAVGELIKNAYDADATEVVLEFKNAKADDTSDSEIAVIDDGTGMTLEEVRDDFMRIATTNKRRNPISEKFGREKAGDKGIGRFACRRLAHILDITTVAKIDDGVYQRTSLNIDWRDYEADQEIEEVSFPVKVENVTEEEEPGISTKTELRLKNLQESWTEREFNTLRRNVSDLAVVQAQDRPEGEVPDPGFDIKFRAPEFDMGDGSLSKQVHDAGWGCLEGEITEDGTVSLELEAKLIGERSYSFSYETEGLGGTSFKISYIPLDNKEHFRDAQTLSLKQAKEISENQSGVRVYKGGFRVFSYGGPDDDWLGIDRKRTTHNTRSPDERFEGIQRDLELHQDFNRVLLSGPNNRNLVGRVMISSDADLRMAANREEFQENELIDDLREIVRLSLQWMTLQWSHYKSQKSKKELEEKTEEFLSETGGTDSTDSENTGLDQFKGGIQDQEEEEKDSEPVDSAIDLLEGVANTATESVPEEERQVSDEAVDTATKVIKNTIDQKEQEIDFFRSAFSVNQIVFSFSHELRSMVNDLGSSASRIEAVIDDLPKEHQSRFEDVIEDLRTMEDRFESQMELFGIFMETGDRKNAEEQQVEKIVNDVLEATEYIADYYSVEFSTDVPDLLYTPPMYKSELYSVLINLVTNSIKAVGTSTEDENRIHVEGEKTSDGVRIRVCDNGVGIPEDAQEDAFEPLISDPADNIYDDLSKQMPEQLSEQLGRGTGLGLSIVRNIAEKYDGDAQFVEEDDWTTCVEVALNE</sequence>
<keyword evidence="4" id="KW-0597">Phosphoprotein</keyword>
<dbReference type="EC" id="2.7.13.3" evidence="3"/>
<dbReference type="InterPro" id="IPR004358">
    <property type="entry name" value="Sig_transdc_His_kin-like_C"/>
</dbReference>
<organism evidence="12 13">
    <name type="scientific">Halorientalis persicus</name>
    <dbReference type="NCBI Taxonomy" id="1367881"/>
    <lineage>
        <taxon>Archaea</taxon>
        <taxon>Methanobacteriati</taxon>
        <taxon>Methanobacteriota</taxon>
        <taxon>Stenosarchaea group</taxon>
        <taxon>Halobacteria</taxon>
        <taxon>Halobacteriales</taxon>
        <taxon>Haloarculaceae</taxon>
        <taxon>Halorientalis</taxon>
    </lineage>
</organism>
<keyword evidence="7 12" id="KW-0418">Kinase</keyword>
<evidence type="ECO:0000256" key="10">
    <source>
        <dbReference type="SAM" id="MobiDB-lite"/>
    </source>
</evidence>
<dbReference type="PANTHER" id="PTHR45436:SF5">
    <property type="entry name" value="SENSOR HISTIDINE KINASE TRCS"/>
    <property type="match status" value="1"/>
</dbReference>
<evidence type="ECO:0000313" key="13">
    <source>
        <dbReference type="Proteomes" id="UP000198775"/>
    </source>
</evidence>
<dbReference type="GO" id="GO:0000160">
    <property type="term" value="P:phosphorelay signal transduction system"/>
    <property type="evidence" value="ECO:0007669"/>
    <property type="project" value="TreeGrafter"/>
</dbReference>
<keyword evidence="9" id="KW-0472">Membrane</keyword>
<dbReference type="PRINTS" id="PR00344">
    <property type="entry name" value="BCTRLSENSOR"/>
</dbReference>
<evidence type="ECO:0000313" key="12">
    <source>
        <dbReference type="EMBL" id="SEP11146.1"/>
    </source>
</evidence>
<dbReference type="EMBL" id="FOCX01000034">
    <property type="protein sequence ID" value="SEP11146.1"/>
    <property type="molecule type" value="Genomic_DNA"/>
</dbReference>
<keyword evidence="6" id="KW-0812">Transmembrane</keyword>
<dbReference type="PANTHER" id="PTHR45436">
    <property type="entry name" value="SENSOR HISTIDINE KINASE YKOH"/>
    <property type="match status" value="1"/>
</dbReference>
<comment type="subcellular location">
    <subcellularLocation>
        <location evidence="2">Membrane</location>
    </subcellularLocation>
</comment>
<dbReference type="GO" id="GO:0004673">
    <property type="term" value="F:protein histidine kinase activity"/>
    <property type="evidence" value="ECO:0007669"/>
    <property type="project" value="UniProtKB-EC"/>
</dbReference>
<dbReference type="Proteomes" id="UP000198775">
    <property type="component" value="Unassembled WGS sequence"/>
</dbReference>
<dbReference type="InterPro" id="IPR005467">
    <property type="entry name" value="His_kinase_dom"/>
</dbReference>
<keyword evidence="5" id="KW-0808">Transferase</keyword>
<evidence type="ECO:0000256" key="7">
    <source>
        <dbReference type="ARBA" id="ARBA00022777"/>
    </source>
</evidence>